<sequence>MDYRVEFAQWLKDRNNKPRIGTTMGIVEKAGIDYKISIVDNQLYLDKSNSKLCNSLKDRTEERIIELNNITYNAKITYNNVLNKGDTVLIVPDESNQFFYIIDKI</sequence>
<name>A0A3F2ZZY0_CLOB6</name>
<evidence type="ECO:0000313" key="1">
    <source>
        <dbReference type="EMBL" id="ACQ53488.1"/>
    </source>
</evidence>
<proteinExistence type="predicted"/>
<gene>
    <name evidence="1" type="ordered locus">CLJ_B1920</name>
</gene>
<dbReference type="KEGG" id="cbi:CLJ_B1920"/>
<evidence type="ECO:0008006" key="3">
    <source>
        <dbReference type="Google" id="ProtNLM"/>
    </source>
</evidence>
<reference evidence="2" key="2">
    <citation type="submission" date="2008-05" db="EMBL/GenBank/DDBJ databases">
        <title>Genome sequence of Clostridium botulinum Ba4 strain 657.</title>
        <authorList>
            <person name="Shrivastava S."/>
            <person name="Brown J.L."/>
            <person name="Bruce D."/>
            <person name="Detter C."/>
            <person name="Munk C."/>
            <person name="Smith L.A."/>
            <person name="Smith T.J."/>
            <person name="Sutton G."/>
            <person name="Brettin T.S."/>
        </authorList>
    </citation>
    <scope>NUCLEOTIDE SEQUENCE [LARGE SCALE GENOMIC DNA]</scope>
    <source>
        <strain evidence="2">657 / Type Ba4</strain>
    </source>
</reference>
<dbReference type="AlphaFoldDB" id="A0A3F2ZZY0"/>
<dbReference type="Pfam" id="PF10844">
    <property type="entry name" value="DUF2577"/>
    <property type="match status" value="1"/>
</dbReference>
<accession>A0A3F2ZZY0</accession>
<organism evidence="1 2">
    <name type="scientific">Clostridium botulinum (strain 657 / Type Ba4)</name>
    <dbReference type="NCBI Taxonomy" id="515621"/>
    <lineage>
        <taxon>Bacteria</taxon>
        <taxon>Bacillati</taxon>
        <taxon>Bacillota</taxon>
        <taxon>Clostridia</taxon>
        <taxon>Eubacteriales</taxon>
        <taxon>Clostridiaceae</taxon>
        <taxon>Clostridium</taxon>
    </lineage>
</organism>
<evidence type="ECO:0000313" key="2">
    <source>
        <dbReference type="Proteomes" id="UP000002333"/>
    </source>
</evidence>
<reference evidence="1 2" key="1">
    <citation type="journal article" date="2007" name="PLoS ONE">
        <title>Analysis of the neurotoxin complex genes in Clostridium botulinum A1-A4 and B1 strains: BoNT/A3, /Ba4 and /B1 clusters are located within plasmids.</title>
        <authorList>
            <person name="Smith T.J."/>
            <person name="Hill K.K."/>
            <person name="Foley B.T."/>
            <person name="Detter J.C."/>
            <person name="Munk A.C."/>
            <person name="Bruce D.C."/>
            <person name="Doggett N.A."/>
            <person name="Smith L.A."/>
            <person name="Marks J.D."/>
            <person name="Xie G."/>
            <person name="Brettin T.S."/>
        </authorList>
    </citation>
    <scope>NUCLEOTIDE SEQUENCE [LARGE SCALE GENOMIC DNA]</scope>
    <source>
        <strain evidence="2">657 / Type Ba4</strain>
    </source>
</reference>
<protein>
    <recommendedName>
        <fullName evidence="3">DUF2577 domain-containing protein</fullName>
    </recommendedName>
</protein>
<dbReference type="RefSeq" id="WP_012720947.1">
    <property type="nucleotide sequence ID" value="NC_012658.1"/>
</dbReference>
<dbReference type="InterPro" id="IPR022555">
    <property type="entry name" value="DUF2577"/>
</dbReference>
<dbReference type="EMBL" id="CP001083">
    <property type="protein sequence ID" value="ACQ53488.1"/>
    <property type="molecule type" value="Genomic_DNA"/>
</dbReference>
<dbReference type="Proteomes" id="UP000002333">
    <property type="component" value="Chromosome"/>
</dbReference>